<dbReference type="Pfam" id="PF20172">
    <property type="entry name" value="DUF6538"/>
    <property type="match status" value="1"/>
</dbReference>
<dbReference type="GO" id="GO:0015074">
    <property type="term" value="P:DNA integration"/>
    <property type="evidence" value="ECO:0007669"/>
    <property type="project" value="UniProtKB-KW"/>
</dbReference>
<keyword evidence="4" id="KW-0233">DNA recombination</keyword>
<keyword evidence="3" id="KW-0238">DNA-binding</keyword>
<keyword evidence="2" id="KW-0229">DNA integration</keyword>
<evidence type="ECO:0000256" key="1">
    <source>
        <dbReference type="ARBA" id="ARBA00008857"/>
    </source>
</evidence>
<dbReference type="PANTHER" id="PTHR30349">
    <property type="entry name" value="PHAGE INTEGRASE-RELATED"/>
    <property type="match status" value="1"/>
</dbReference>
<dbReference type="InterPro" id="IPR013762">
    <property type="entry name" value="Integrase-like_cat_sf"/>
</dbReference>
<dbReference type="PANTHER" id="PTHR30349:SF41">
    <property type="entry name" value="INTEGRASE_RECOMBINASE PROTEIN MJ0367-RELATED"/>
    <property type="match status" value="1"/>
</dbReference>
<reference evidence="6" key="1">
    <citation type="submission" date="2016-03" db="EMBL/GenBank/DDBJ databases">
        <authorList>
            <person name="Ploux O."/>
        </authorList>
    </citation>
    <scope>NUCLEOTIDE SEQUENCE</scope>
    <source>
        <strain evidence="6">UC10</strain>
    </source>
</reference>
<protein>
    <submittedName>
        <fullName evidence="6">Putative Phage integrase</fullName>
    </submittedName>
</protein>
<gene>
    <name evidence="6" type="ORF">SPPYR_2085</name>
</gene>
<proteinExistence type="inferred from homology"/>
<dbReference type="RefSeq" id="WP_295318891.1">
    <property type="nucleotide sequence ID" value="NZ_LT598653.1"/>
</dbReference>
<dbReference type="AlphaFoldDB" id="A0A1Y5PX61"/>
<dbReference type="InterPro" id="IPR010998">
    <property type="entry name" value="Integrase_recombinase_N"/>
</dbReference>
<dbReference type="CDD" id="cd01184">
    <property type="entry name" value="INT_C_like_1"/>
    <property type="match status" value="1"/>
</dbReference>
<sequence length="570" mass="63759">MSATKSKYGQAMQRVATHLYRRHGRYTFRRAIPKDVQAACGMTEYVRSLGDVTDTRARALATVHAEFCDRMIRQARASTGRDTASHDDIFRTAHIPDQEEIERAVRAWIVEFEDRSSADPLVGGIAVRNRSRELDVAEGEIVRVMSSGSGEPPISTQWIADAIIQRNAWAMPRNGRLEAFLMDRVARGQRELVSRERAEITWSSTVGPTHRIFAPEEFAKDRARPQPSKNPQAKLSLSEIVDRWAAARKPRSKTERKARVVIAEFDALTGGARIGAITSDHVQAYKEKLVASGRAGTTGNNLLNLLRAVIRFAKECKFINVDPCEGIAIKADKKKAKARITYDRDCLTALFGTSVWSSGNRPVGGRGEAAYWLPLLALYTGARLEELGQLRLIDITSEAYVDADDADATATVIRIVEDEADGLKLKNAGSVRRVPVHPELVRLGFLNYVDQLRATGAKRVFPHLRPDRDGVLTASWSKWFGRWLRKEAEITDRRITFHSFRHSFKHYARQLGLAPDVQNEITGHETGDIADTYGGLSYPLLPLVQAIERYRVPGFVLPPPPQAMPNRPYT</sequence>
<dbReference type="Gene3D" id="1.10.443.10">
    <property type="entry name" value="Intergrase catalytic core"/>
    <property type="match status" value="1"/>
</dbReference>
<name>A0A1Y5PX61_9SPHN</name>
<evidence type="ECO:0000313" key="6">
    <source>
        <dbReference type="EMBL" id="SBV33205.1"/>
    </source>
</evidence>
<dbReference type="KEGG" id="sphu:SPPYR_2085"/>
<dbReference type="SUPFAM" id="SSF56349">
    <property type="entry name" value="DNA breaking-rejoining enzymes"/>
    <property type="match status" value="1"/>
</dbReference>
<evidence type="ECO:0000256" key="2">
    <source>
        <dbReference type="ARBA" id="ARBA00022908"/>
    </source>
</evidence>
<evidence type="ECO:0000256" key="3">
    <source>
        <dbReference type="ARBA" id="ARBA00023125"/>
    </source>
</evidence>
<dbReference type="InterPro" id="IPR002104">
    <property type="entry name" value="Integrase_catalytic"/>
</dbReference>
<feature type="domain" description="Tyr recombinase" evidence="5">
    <location>
        <begin position="337"/>
        <end position="546"/>
    </location>
</feature>
<evidence type="ECO:0000256" key="4">
    <source>
        <dbReference type="ARBA" id="ARBA00023172"/>
    </source>
</evidence>
<dbReference type="Gene3D" id="1.10.150.130">
    <property type="match status" value="1"/>
</dbReference>
<dbReference type="InterPro" id="IPR046668">
    <property type="entry name" value="DUF6538"/>
</dbReference>
<accession>A0A1Y5PX61</accession>
<evidence type="ECO:0000259" key="5">
    <source>
        <dbReference type="PROSITE" id="PS51898"/>
    </source>
</evidence>
<comment type="similarity">
    <text evidence="1">Belongs to the 'phage' integrase family.</text>
</comment>
<dbReference type="PROSITE" id="PS51898">
    <property type="entry name" value="TYR_RECOMBINASE"/>
    <property type="match status" value="1"/>
</dbReference>
<dbReference type="InterPro" id="IPR050090">
    <property type="entry name" value="Tyrosine_recombinase_XerCD"/>
</dbReference>
<dbReference type="EMBL" id="LT598653">
    <property type="protein sequence ID" value="SBV33205.1"/>
    <property type="molecule type" value="Genomic_DNA"/>
</dbReference>
<dbReference type="InterPro" id="IPR011010">
    <property type="entry name" value="DNA_brk_join_enz"/>
</dbReference>
<dbReference type="GO" id="GO:0003677">
    <property type="term" value="F:DNA binding"/>
    <property type="evidence" value="ECO:0007669"/>
    <property type="project" value="UniProtKB-KW"/>
</dbReference>
<organism evidence="6">
    <name type="scientific">uncultured Sphingopyxis sp</name>
    <dbReference type="NCBI Taxonomy" id="310581"/>
    <lineage>
        <taxon>Bacteria</taxon>
        <taxon>Pseudomonadati</taxon>
        <taxon>Pseudomonadota</taxon>
        <taxon>Alphaproteobacteria</taxon>
        <taxon>Sphingomonadales</taxon>
        <taxon>Sphingomonadaceae</taxon>
        <taxon>Sphingopyxis</taxon>
        <taxon>environmental samples</taxon>
    </lineage>
</organism>
<dbReference type="GO" id="GO:0006310">
    <property type="term" value="P:DNA recombination"/>
    <property type="evidence" value="ECO:0007669"/>
    <property type="project" value="UniProtKB-KW"/>
</dbReference>